<sequence length="582" mass="64889">MMLWHIGNTTVRTPYRLRDALRVLQGSPLNGNISGRAQENTFAYLLHDEGILNAPRVTEGKDASDLGRKWRAALSQLGFITPQLTRGIHSGTTDPVLAASTEDIEQLSGRPYEITPNGYRLAHSEIITAQQECFLRSLASYRIPSPIEKQYTGDSFSPLRFTLRVMQGLAEGGHVATLSFQEFALFVQTSTPANGINNTVRKIVNFRQGRDEARGNVRAYDRRFYEDIAAEIDRQTSTLDDYADLSFRYLKATGLFRTAGRGIALSQPRAQLAALLLDEEETTLDNKPYFYALWQGAELPTDNAESSNTVVQDLVEQLQDRGVQVEAPAADTPLPDLEQFRHELDAMLLQLDEQEYADRQADELDEIMAWLEAIPTRGSATLPDGNRVTIPRGEGPVYLEWAIWRAFLAMDSLCNPPWEARRFQIDQDFLPVNCAPGGGPDMVFEFEDAIIVVEVTLTTSSRQEAAEGEPVRRHVAQYTETSTKPVYGLFIAVQIDSNTAHTFRSGDWYLSDDSKISLDIVPLTLGDFGNFLASGSERLADMPGLLRQLMIECRARANQDAPQWKQSIRAIVQRVSGHGGAV</sequence>
<organism evidence="1 2">
    <name type="scientific">Vreelandella subterranea</name>
    <dbReference type="NCBI Taxonomy" id="416874"/>
    <lineage>
        <taxon>Bacteria</taxon>
        <taxon>Pseudomonadati</taxon>
        <taxon>Pseudomonadota</taxon>
        <taxon>Gammaproteobacteria</taxon>
        <taxon>Oceanospirillales</taxon>
        <taxon>Halomonadaceae</taxon>
        <taxon>Vreelandella</taxon>
    </lineage>
</organism>
<dbReference type="Gene3D" id="3.40.91.50">
    <property type="match status" value="1"/>
</dbReference>
<proteinExistence type="predicted"/>
<dbReference type="CDD" id="cd22316">
    <property type="entry name" value="BspD6I-like"/>
    <property type="match status" value="1"/>
</dbReference>
<accession>A0A1H9VQU1</accession>
<gene>
    <name evidence="1" type="ORF">SAMN04487958_11089</name>
</gene>
<dbReference type="Proteomes" id="UP000198505">
    <property type="component" value="Unassembled WGS sequence"/>
</dbReference>
<evidence type="ECO:0000313" key="2">
    <source>
        <dbReference type="Proteomes" id="UP000198505"/>
    </source>
</evidence>
<name>A0A1H9VQU1_9GAMM</name>
<dbReference type="GO" id="GO:0004519">
    <property type="term" value="F:endonuclease activity"/>
    <property type="evidence" value="ECO:0007669"/>
    <property type="project" value="UniProtKB-KW"/>
</dbReference>
<reference evidence="2" key="1">
    <citation type="submission" date="2016-10" db="EMBL/GenBank/DDBJ databases">
        <authorList>
            <person name="Varghese N."/>
            <person name="Submissions S."/>
        </authorList>
    </citation>
    <scope>NUCLEOTIDE SEQUENCE [LARGE SCALE GENOMIC DNA]</scope>
    <source>
        <strain evidence="2">CGMCC 1.6495</strain>
    </source>
</reference>
<keyword evidence="1" id="KW-0255">Endonuclease</keyword>
<keyword evidence="1" id="KW-0540">Nuclease</keyword>
<dbReference type="InterPro" id="IPR018573">
    <property type="entry name" value="Restrct_endonuc_II_AlwI"/>
</dbReference>
<protein>
    <submittedName>
        <fullName evidence="1">AlwI restriction endonuclease</fullName>
    </submittedName>
</protein>
<dbReference type="Pfam" id="PF09491">
    <property type="entry name" value="RE_AlwI"/>
    <property type="match status" value="1"/>
</dbReference>
<dbReference type="AlphaFoldDB" id="A0A1H9VQU1"/>
<evidence type="ECO:0000313" key="1">
    <source>
        <dbReference type="EMBL" id="SES23891.1"/>
    </source>
</evidence>
<keyword evidence="1" id="KW-0378">Hydrolase</keyword>
<dbReference type="EMBL" id="FOGS01000010">
    <property type="protein sequence ID" value="SES23891.1"/>
    <property type="molecule type" value="Genomic_DNA"/>
</dbReference>
<dbReference type="STRING" id="416874.SAMN04487958_11089"/>
<keyword evidence="2" id="KW-1185">Reference proteome</keyword>